<dbReference type="Gene3D" id="3.30.559.30">
    <property type="entry name" value="Nonribosomal peptide synthetase, condensation domain"/>
    <property type="match status" value="1"/>
</dbReference>
<dbReference type="Gene3D" id="3.30.300.30">
    <property type="match status" value="1"/>
</dbReference>
<dbReference type="GO" id="GO:0043041">
    <property type="term" value="P:amino acid activation for nonribosomal peptide biosynthetic process"/>
    <property type="evidence" value="ECO:0007669"/>
    <property type="project" value="TreeGrafter"/>
</dbReference>
<dbReference type="InterPro" id="IPR036291">
    <property type="entry name" value="NAD(P)-bd_dom_sf"/>
</dbReference>
<dbReference type="InterPro" id="IPR001242">
    <property type="entry name" value="Condensation_dom"/>
</dbReference>
<comment type="caution">
    <text evidence="12">The sequence shown here is derived from an EMBL/GenBank/DDBJ whole genome shotgun (WGS) entry which is preliminary data.</text>
</comment>
<dbReference type="GO" id="GO:0006633">
    <property type="term" value="P:fatty acid biosynthetic process"/>
    <property type="evidence" value="ECO:0007669"/>
    <property type="project" value="InterPro"/>
</dbReference>
<dbReference type="Pfam" id="PF08659">
    <property type="entry name" value="KR"/>
    <property type="match status" value="1"/>
</dbReference>
<evidence type="ECO:0000256" key="6">
    <source>
        <dbReference type="ARBA" id="ARBA00023194"/>
    </source>
</evidence>
<dbReference type="InterPro" id="IPR010071">
    <property type="entry name" value="AA_adenyl_dom"/>
</dbReference>
<dbReference type="GO" id="GO:0004315">
    <property type="term" value="F:3-oxoacyl-[acyl-carrier-protein] synthase activity"/>
    <property type="evidence" value="ECO:0007669"/>
    <property type="project" value="InterPro"/>
</dbReference>
<dbReference type="SUPFAM" id="SSF51735">
    <property type="entry name" value="NAD(P)-binding Rossmann-fold domains"/>
    <property type="match status" value="2"/>
</dbReference>
<dbReference type="SUPFAM" id="SSF52777">
    <property type="entry name" value="CoA-dependent acyltransferases"/>
    <property type="match status" value="2"/>
</dbReference>
<evidence type="ECO:0000259" key="11">
    <source>
        <dbReference type="PROSITE" id="PS52004"/>
    </source>
</evidence>
<dbReference type="SUPFAM" id="SSF52151">
    <property type="entry name" value="FabD/lysophospholipase-like"/>
    <property type="match status" value="1"/>
</dbReference>
<dbReference type="Pfam" id="PF21394">
    <property type="entry name" value="Beta-ketacyl_N"/>
    <property type="match status" value="1"/>
</dbReference>
<reference evidence="12 13" key="1">
    <citation type="journal article" date="2013" name="Genome Announc.">
        <title>Draft Genome Sequence of the Cellulolytic Bacterium Clostridium papyrosolvens C7 (ATCC 700395).</title>
        <authorList>
            <person name="Zepeda V."/>
            <person name="Dassa B."/>
            <person name="Borovok I."/>
            <person name="Lamed R."/>
            <person name="Bayer E.A."/>
            <person name="Cate J.H."/>
        </authorList>
    </citation>
    <scope>NUCLEOTIDE SEQUENCE [LARGE SCALE GENOMIC DNA]</scope>
    <source>
        <strain evidence="12 13">C7</strain>
    </source>
</reference>
<dbReference type="InterPro" id="IPR000873">
    <property type="entry name" value="AMP-dep_synth/lig_dom"/>
</dbReference>
<name>U4R4X2_9FIRM</name>
<dbReference type="NCBIfam" id="TIGR01733">
    <property type="entry name" value="AA-adenyl-dom"/>
    <property type="match status" value="1"/>
</dbReference>
<dbReference type="Pfam" id="PF00501">
    <property type="entry name" value="AMP-binding"/>
    <property type="match status" value="1"/>
</dbReference>
<dbReference type="Gene3D" id="3.40.50.720">
    <property type="entry name" value="NAD(P)-binding Rossmann-like Domain"/>
    <property type="match status" value="1"/>
</dbReference>
<dbReference type="InterPro" id="IPR020845">
    <property type="entry name" value="AMP-binding_CS"/>
</dbReference>
<dbReference type="Pfam" id="PF13193">
    <property type="entry name" value="AMP-binding_C"/>
    <property type="match status" value="1"/>
</dbReference>
<dbReference type="Gene3D" id="2.30.38.10">
    <property type="entry name" value="Luciferase, Domain 3"/>
    <property type="match status" value="1"/>
</dbReference>
<keyword evidence="6" id="KW-0045">Antibiotic biosynthesis</keyword>
<dbReference type="Gene3D" id="1.10.1200.10">
    <property type="entry name" value="ACP-like"/>
    <property type="match status" value="2"/>
</dbReference>
<dbReference type="CDD" id="cd05930">
    <property type="entry name" value="A_NRPS"/>
    <property type="match status" value="1"/>
</dbReference>
<dbReference type="CDD" id="cd08953">
    <property type="entry name" value="KR_2_SDR_x"/>
    <property type="match status" value="1"/>
</dbReference>
<proteinExistence type="inferred from homology"/>
<dbReference type="InterPro" id="IPR020806">
    <property type="entry name" value="PKS_PP-bd"/>
</dbReference>
<dbReference type="Pfam" id="PF00550">
    <property type="entry name" value="PP-binding"/>
    <property type="match status" value="2"/>
</dbReference>
<dbReference type="Pfam" id="PF00668">
    <property type="entry name" value="Condensation"/>
    <property type="match status" value="1"/>
</dbReference>
<feature type="domain" description="Ketosynthase family 3 (KS3)" evidence="11">
    <location>
        <begin position="1088"/>
        <end position="1513"/>
    </location>
</feature>
<dbReference type="Gene3D" id="3.30.70.3290">
    <property type="match status" value="1"/>
</dbReference>
<dbReference type="Gene3D" id="3.40.366.10">
    <property type="entry name" value="Malonyl-Coenzyme A Acyl Carrier Protein, domain 2"/>
    <property type="match status" value="1"/>
</dbReference>
<keyword evidence="4" id="KW-0597">Phosphoprotein</keyword>
<dbReference type="InterPro" id="IPR018201">
    <property type="entry name" value="Ketoacyl_synth_AS"/>
</dbReference>
<evidence type="ECO:0000256" key="9">
    <source>
        <dbReference type="SAM" id="MobiDB-lite"/>
    </source>
</evidence>
<evidence type="ECO:0000256" key="2">
    <source>
        <dbReference type="ARBA" id="ARBA00006432"/>
    </source>
</evidence>
<dbReference type="Pfam" id="PF22621">
    <property type="entry name" value="CurL-like_PKS_C"/>
    <property type="match status" value="1"/>
</dbReference>
<comment type="similarity">
    <text evidence="2">Belongs to the ATP-dependent AMP-binding enzyme family.</text>
</comment>
<dbReference type="Gene3D" id="1.10.1240.100">
    <property type="match status" value="1"/>
</dbReference>
<evidence type="ECO:0000256" key="5">
    <source>
        <dbReference type="ARBA" id="ARBA00022679"/>
    </source>
</evidence>
<dbReference type="OrthoDB" id="2203190at2"/>
<dbReference type="SMART" id="SM00825">
    <property type="entry name" value="PKS_KS"/>
    <property type="match status" value="1"/>
</dbReference>
<evidence type="ECO:0000313" key="12">
    <source>
        <dbReference type="EMBL" id="EPR13635.1"/>
    </source>
</evidence>
<evidence type="ECO:0000256" key="4">
    <source>
        <dbReference type="ARBA" id="ARBA00022553"/>
    </source>
</evidence>
<dbReference type="GO" id="GO:0005737">
    <property type="term" value="C:cytoplasm"/>
    <property type="evidence" value="ECO:0007669"/>
    <property type="project" value="TreeGrafter"/>
</dbReference>
<feature type="domain" description="Carrier" evidence="10">
    <location>
        <begin position="2435"/>
        <end position="2510"/>
    </location>
</feature>
<dbReference type="CDD" id="cd00833">
    <property type="entry name" value="PKS"/>
    <property type="match status" value="1"/>
</dbReference>
<dbReference type="Gene3D" id="3.40.47.10">
    <property type="match status" value="1"/>
</dbReference>
<dbReference type="Pfam" id="PF00109">
    <property type="entry name" value="ketoacyl-synt"/>
    <property type="match status" value="1"/>
</dbReference>
<dbReference type="InterPro" id="IPR009081">
    <property type="entry name" value="PP-bd_ACP"/>
</dbReference>
<evidence type="ECO:0000256" key="8">
    <source>
        <dbReference type="SAM" id="Coils"/>
    </source>
</evidence>
<gene>
    <name evidence="12" type="ORF">L323_03305</name>
</gene>
<keyword evidence="3" id="KW-0596">Phosphopantetheine</keyword>
<dbReference type="PROSITE" id="PS50075">
    <property type="entry name" value="CARRIER"/>
    <property type="match status" value="2"/>
</dbReference>
<feature type="coiled-coil region" evidence="8">
    <location>
        <begin position="879"/>
        <end position="906"/>
    </location>
</feature>
<dbReference type="InterPro" id="IPR016039">
    <property type="entry name" value="Thiolase-like"/>
</dbReference>
<dbReference type="PANTHER" id="PTHR45527">
    <property type="entry name" value="NONRIBOSOMAL PEPTIDE SYNTHETASE"/>
    <property type="match status" value="1"/>
</dbReference>
<dbReference type="FunFam" id="3.40.50.980:FF:000001">
    <property type="entry name" value="Non-ribosomal peptide synthetase"/>
    <property type="match status" value="1"/>
</dbReference>
<dbReference type="InterPro" id="IPR020841">
    <property type="entry name" value="PKS_Beta-ketoAc_synthase_dom"/>
</dbReference>
<dbReference type="GO" id="GO:0044550">
    <property type="term" value="P:secondary metabolite biosynthetic process"/>
    <property type="evidence" value="ECO:0007669"/>
    <property type="project" value="TreeGrafter"/>
</dbReference>
<dbReference type="PROSITE" id="PS52004">
    <property type="entry name" value="KS3_2"/>
    <property type="match status" value="1"/>
</dbReference>
<dbReference type="Gene3D" id="3.40.50.980">
    <property type="match status" value="2"/>
</dbReference>
<evidence type="ECO:0000313" key="13">
    <source>
        <dbReference type="Proteomes" id="UP000016860"/>
    </source>
</evidence>
<dbReference type="SUPFAM" id="SSF47336">
    <property type="entry name" value="ACP-like"/>
    <property type="match status" value="2"/>
</dbReference>
<dbReference type="InterPro" id="IPR013968">
    <property type="entry name" value="PKS_KR"/>
</dbReference>
<protein>
    <recommendedName>
        <fullName evidence="14">Amino acid adenylation domain-containing protein</fullName>
    </recommendedName>
</protein>
<dbReference type="PANTHER" id="PTHR45527:SF1">
    <property type="entry name" value="FATTY ACID SYNTHASE"/>
    <property type="match status" value="1"/>
</dbReference>
<dbReference type="InterPro" id="IPR049490">
    <property type="entry name" value="C883_1060-like_KR_N"/>
</dbReference>
<comment type="similarity">
    <text evidence="7">In the C-terminal section; belongs to the NRP synthetase family.</text>
</comment>
<dbReference type="PROSITE" id="PS00606">
    <property type="entry name" value="KS3_1"/>
    <property type="match status" value="1"/>
</dbReference>
<keyword evidence="5" id="KW-0808">Transferase</keyword>
<evidence type="ECO:0000256" key="1">
    <source>
        <dbReference type="ARBA" id="ARBA00001957"/>
    </source>
</evidence>
<dbReference type="SUPFAM" id="SSF56801">
    <property type="entry name" value="Acetyl-CoA synthetase-like"/>
    <property type="match status" value="1"/>
</dbReference>
<dbReference type="InterPro" id="IPR045851">
    <property type="entry name" value="AMP-bd_C_sf"/>
</dbReference>
<keyword evidence="8" id="KW-0175">Coiled coil</keyword>
<dbReference type="EMBL" id="ATAY01000017">
    <property type="protein sequence ID" value="EPR13635.1"/>
    <property type="molecule type" value="Genomic_DNA"/>
</dbReference>
<evidence type="ECO:0000259" key="10">
    <source>
        <dbReference type="PROSITE" id="PS50075"/>
    </source>
</evidence>
<dbReference type="InterPro" id="IPR001227">
    <property type="entry name" value="Ac_transferase_dom_sf"/>
</dbReference>
<dbReference type="InterPro" id="IPR057326">
    <property type="entry name" value="KR_dom"/>
</dbReference>
<dbReference type="SMART" id="SM00822">
    <property type="entry name" value="PKS_KR"/>
    <property type="match status" value="1"/>
</dbReference>
<organism evidence="12 13">
    <name type="scientific">Ruminiclostridium papyrosolvens C7</name>
    <dbReference type="NCBI Taxonomy" id="1330534"/>
    <lineage>
        <taxon>Bacteria</taxon>
        <taxon>Bacillati</taxon>
        <taxon>Bacillota</taxon>
        <taxon>Clostridia</taxon>
        <taxon>Eubacteriales</taxon>
        <taxon>Oscillospiraceae</taxon>
        <taxon>Ruminiclostridium</taxon>
    </lineage>
</organism>
<dbReference type="SUPFAM" id="SSF53901">
    <property type="entry name" value="Thiolase-like"/>
    <property type="match status" value="1"/>
</dbReference>
<dbReference type="SMART" id="SM00823">
    <property type="entry name" value="PKS_PP"/>
    <property type="match status" value="2"/>
</dbReference>
<dbReference type="Proteomes" id="UP000016860">
    <property type="component" value="Unassembled WGS sequence"/>
</dbReference>
<dbReference type="Pfam" id="PF02801">
    <property type="entry name" value="Ketoacyl-synt_C"/>
    <property type="match status" value="1"/>
</dbReference>
<dbReference type="InterPro" id="IPR036736">
    <property type="entry name" value="ACP-like_sf"/>
</dbReference>
<dbReference type="PROSITE" id="PS00012">
    <property type="entry name" value="PHOSPHOPANTETHEINE"/>
    <property type="match status" value="1"/>
</dbReference>
<dbReference type="InterPro" id="IPR014031">
    <property type="entry name" value="Ketoacyl_synth_C"/>
</dbReference>
<dbReference type="InterPro" id="IPR023213">
    <property type="entry name" value="CAT-like_dom_sf"/>
</dbReference>
<dbReference type="RefSeq" id="WP_020814280.1">
    <property type="nucleotide sequence ID" value="NZ_ATAY01000017.1"/>
</dbReference>
<evidence type="ECO:0008006" key="14">
    <source>
        <dbReference type="Google" id="ProtNLM"/>
    </source>
</evidence>
<dbReference type="GO" id="GO:0031177">
    <property type="term" value="F:phosphopantetheine binding"/>
    <property type="evidence" value="ECO:0007669"/>
    <property type="project" value="InterPro"/>
</dbReference>
<dbReference type="STRING" id="1330534.L323_03305"/>
<feature type="compositionally biased region" description="Polar residues" evidence="9">
    <location>
        <begin position="1071"/>
        <end position="1086"/>
    </location>
</feature>
<dbReference type="PROSITE" id="PS00455">
    <property type="entry name" value="AMP_BINDING"/>
    <property type="match status" value="1"/>
</dbReference>
<feature type="domain" description="Carrier" evidence="10">
    <location>
        <begin position="990"/>
        <end position="1065"/>
    </location>
</feature>
<dbReference type="FunFam" id="3.40.50.12780:FF:000012">
    <property type="entry name" value="Non-ribosomal peptide synthetase"/>
    <property type="match status" value="1"/>
</dbReference>
<dbReference type="InterPro" id="IPR006162">
    <property type="entry name" value="Ppantetheine_attach_site"/>
</dbReference>
<feature type="region of interest" description="Disordered" evidence="9">
    <location>
        <begin position="1068"/>
        <end position="1087"/>
    </location>
</feature>
<dbReference type="InterPro" id="IPR016035">
    <property type="entry name" value="Acyl_Trfase/lysoPLipase"/>
</dbReference>
<accession>U4R4X2</accession>
<dbReference type="InterPro" id="IPR025110">
    <property type="entry name" value="AMP-bd_C"/>
</dbReference>
<evidence type="ECO:0000256" key="7">
    <source>
        <dbReference type="ARBA" id="ARBA00029443"/>
    </source>
</evidence>
<evidence type="ECO:0000256" key="3">
    <source>
        <dbReference type="ARBA" id="ARBA00022450"/>
    </source>
</evidence>
<dbReference type="PATRIC" id="fig|1330534.3.peg.659"/>
<dbReference type="GO" id="GO:0017000">
    <property type="term" value="P:antibiotic biosynthetic process"/>
    <property type="evidence" value="ECO:0007669"/>
    <property type="project" value="UniProtKB-KW"/>
</dbReference>
<dbReference type="Gene3D" id="3.30.559.10">
    <property type="entry name" value="Chloramphenicol acetyltransferase-like domain"/>
    <property type="match status" value="1"/>
</dbReference>
<comment type="cofactor">
    <cofactor evidence="1">
        <name>pantetheine 4'-phosphate</name>
        <dbReference type="ChEBI" id="CHEBI:47942"/>
    </cofactor>
</comment>
<dbReference type="InterPro" id="IPR014030">
    <property type="entry name" value="Ketoacyl_synth_N"/>
</dbReference>
<sequence length="2554" mass="290665">MDGLPKTIDKNNIENILSLSPVQEGILFHYLLNQKSSYYLEQLRLRVEGEVNIEVFQRAWDAVVNANEMLRTVFRWNNLTNPVQIILKRNETRISFFDLTEYVDKEERLDKIIDEDRNDFFDLSEVPFRVTLCRLTEKSYNIIITNHHILYDGWSTGIILRDFFNAYKLLVANKEIRLNNKQKYHEYIKWLRADNKKMQQDFWSEYLRKYSSKSILDRKAINDTESEKKVAGHLFSIPEELTKKIYDFARINNLTAASLLYSAWGVLLFNYCNDEDIAFGTTTAVRPADIKNIENTVGLFINTIPLRIKASSEENVLSYIKNVSCSLQERKEYEATPLVDIKRYSGLHREEELFQSIFVIENYPIDQSLMSDDNPLRIKEYSSFEKTNYDLTIIVNLSEAAMDIKLLYNCELYDTKTIQNLVGHYEVILRELIEKSDGTLGSLNILTQGEREEILHLFNETNCIYNDGLLIHEIFEKRVEESPDCIAVEYGNKKITYLELNRRVNQLARLINKKVNTVPDSQIGILLYPSIEMIIGVLAILKTGSAYVPIDPDNPIDRNKFIINDSKICALISTFEHSKKIDFDGQLIFIDKESADEEKSDNPERKPASGNLAYVIYTSGSTGYPKGVMVEHRSVVNILLDLEKRYPLKETDTYLLKTTFTFDVSVTELFGWFIGKGKLVILNKGEEKNPYKIIDAVEAYGVTHLNLVPSMFRYILESLSQTKENIRKLRSLKYIFAAGEALKPDLVKQFEELGTDIKLENIYGPTECTIYATKYSLKAHQNETMVPIGKPLSNIRCYIVDKQNRLQPVGVPGELCLSGVGLARGYLNRDELNKEKFVSNPFITEAESSNRYSAAFQKMYKTGDLARWLPDGNIECLGRNDFQVKIRGFRIELEEIENKLLKYEKIMEAVVIPKSDREGNVHLCAYFTSGEEVTDSEINNYLSDELPYYMLPSFFIRLDKMPLTQSGKIDRKLLPEWNNVRPNIETKYIEPQTEIQREIIEIWKEVLEIDTIGINDNFFDIGGNSLNLIRLNNKLITHFKKELPITTIFQFPTVRGLALSLADNTEKKLSSTETPGQAQENTTEAPETNDIAIIGMSVRLPNISDIYEYWNRLVNSTECISFFTEEETIKAGVSPKLARDSNYVKAQGVMNGIENFDADFFSYSPREAEVMDPQVRVFHEIIWEALEDSGYCPWSYEGSIGLFGSASPNLFWESLVVGSGKTKILGDFASEQLFNKDYMSTRVAYKFNLTGPVVSTYTACSTSLVSVALACQSLIRKECDISIAGSVTISPLPDKTGYLYQDGMVKSPDGHCRAFDIDGKGFVGGNGAAAVVLKRLDEAVKCKDNIIAVIKAAEINNDGINKAGYTAPSIEGQKKVIQAALKRTGISPESISYIEAHGTATPLGDSVEIEALKQAFNTPLKNYCGIGSVKSNIGHLDCTAGIAGLIKTALALKNKILPSTLNITAANPKLNLIDSPFYLVTEPTEWKSEEYPLRAGVSSLGLGGTNAHAILEEAPEVKKEQSPLTPELLMFSGKTKSALDNQILRVRKHLQANPNLDLNDVGYTLQTGRYHFSHRKAFICKDISDAIKNLENDCDLSGYVEGDKTLITFNFQSTDIIKIIRYIELYESEPVFKEALDQVIKRLELNLPSWFTDLVKNPAQRNYDTEYLNTNSVFVVFALQYALAKLLVYWGIVPDIARGDGEGGLISLLLAEAAPEDRLFPLIQLRLSMIDNMDKGIECSGTINDKFKELLWDIEFSEPVIQCFDIQYGRFISKEDFKNLTFWTRNSQTNTKAYSSEIETDGKHVFMDFGDGLNDEPDEGVVKLEMCFDKEIELHSHVFWLIGQAWLNGIKIIWNRFYNQKERKRVSLPTYPFEHQKYWIEGNPFTMELQKQDAEITKKTDISDWFYLPLWKQSAPSILNGTDNNKSTWLVFTNNIGFNNNLLKALKEKTEDVIKVTKGSDFNKVDDSEYTINVNHQEDYNNLLKELEKTGKLPSNILFLWGIDDDERINTLDLNSIYEELDTGFFSLVYISKALLKQSVTDKVRIIVATNNLHNINGAERINPAKSTVLGPCKVIPQEAPFIECKNIDICIPKDEVTERKLIKKVLVDIFDEKTETVVAYRNCIRYTQSYSPVRLTQDANRENSSFKNNGIYLITGGLGNIGLKLAEYLAEKYSAKLILTGKSEFPRRDKWEQWVDSHSGDEQISMKIQNLLYLEKQGAKILTYTCDVADQESMKGIVDEAERHFGHINGVIHAAATMRDSLFRTVEQLNKEDCIEQFIPKIHGLLTLHKVFKDRELDFLTVTSSTSALLGGLGFCAYSAANIFMDSFVNEFNRVASKEWLTVNWEGWRFSSDKTQFSFSTSMDELLMEPEQGVEAFERIMNNPGIGQVIISSGDFNKRVDRWIKLDSIKSAESFNDNGNSKKQRPNLKNSYVMPANKLEETIAKVFADFFGYDEVGIDDNFFDLGASSLDMIQITNNLRRQLNTNIPILKLFTFSTIRTLAGNLQNSNEDNATNEINQQRENQVAKGKNSLQARYNLRKQLKKKDMADDEED</sequence>